<dbReference type="EMBL" id="LT629736">
    <property type="protein sequence ID" value="SDS01515.1"/>
    <property type="molecule type" value="Genomic_DNA"/>
</dbReference>
<keyword evidence="2" id="KW-1185">Reference proteome</keyword>
<proteinExistence type="predicted"/>
<evidence type="ECO:0000313" key="2">
    <source>
        <dbReference type="Proteomes" id="UP000243207"/>
    </source>
</evidence>
<dbReference type="STRING" id="487184.SAMN05216421_0748"/>
<organism evidence="1 2">
    <name type="scientific">Halopseudomonas xinjiangensis</name>
    <dbReference type="NCBI Taxonomy" id="487184"/>
    <lineage>
        <taxon>Bacteria</taxon>
        <taxon>Pseudomonadati</taxon>
        <taxon>Pseudomonadota</taxon>
        <taxon>Gammaproteobacteria</taxon>
        <taxon>Pseudomonadales</taxon>
        <taxon>Pseudomonadaceae</taxon>
        <taxon>Halopseudomonas</taxon>
    </lineage>
</organism>
<sequence length="73" mass="8219">MTATGFGLRFRAQVRSYIKTSQSFVGAGMTAKGLGFLLCAWRQPGDQRSTTLSDQLFRRTRSPLSLYRWATGR</sequence>
<dbReference type="AlphaFoldDB" id="A0A1H1NRX1"/>
<gene>
    <name evidence="1" type="ORF">SAMN05216421_0748</name>
</gene>
<evidence type="ECO:0000313" key="1">
    <source>
        <dbReference type="EMBL" id="SDS01515.1"/>
    </source>
</evidence>
<protein>
    <submittedName>
        <fullName evidence="1">Uncharacterized protein</fullName>
    </submittedName>
</protein>
<accession>A0A1H1NRX1</accession>
<reference evidence="2" key="1">
    <citation type="submission" date="2016-10" db="EMBL/GenBank/DDBJ databases">
        <authorList>
            <person name="Varghese N."/>
            <person name="Submissions S."/>
        </authorList>
    </citation>
    <scope>NUCLEOTIDE SEQUENCE [LARGE SCALE GENOMIC DNA]</scope>
    <source>
        <strain evidence="2">NRRL B-51270</strain>
    </source>
</reference>
<dbReference type="Proteomes" id="UP000243207">
    <property type="component" value="Chromosome I"/>
</dbReference>
<name>A0A1H1NRX1_9GAMM</name>